<proteinExistence type="predicted"/>
<evidence type="ECO:0000259" key="1">
    <source>
        <dbReference type="Pfam" id="PF17906"/>
    </source>
</evidence>
<gene>
    <name evidence="2" type="ORF">LOD99_799</name>
</gene>
<dbReference type="Proteomes" id="UP001165289">
    <property type="component" value="Unassembled WGS sequence"/>
</dbReference>
<dbReference type="InterPro" id="IPR041426">
    <property type="entry name" value="Mos1_HTH"/>
</dbReference>
<dbReference type="Gene3D" id="1.10.10.1450">
    <property type="match status" value="1"/>
</dbReference>
<sequence length="108" mass="13068">MENSEDGKRYIIWFLWKQNKSGSEILYEMEKVYGSKCPGKSMVYKWIDRFNDEHSTVDDNQDLVVRKHVPTKKISKLYQTFLIKIDRRVTLRQLEEELGCQNQYLIRF</sequence>
<dbReference type="AlphaFoldDB" id="A0AAV7JZJ5"/>
<comment type="caution">
    <text evidence="2">The sequence shown here is derived from an EMBL/GenBank/DDBJ whole genome shotgun (WGS) entry which is preliminary data.</text>
</comment>
<name>A0AAV7JZJ5_9METZ</name>
<dbReference type="EMBL" id="JAKMXF010000222">
    <property type="protein sequence ID" value="KAI6654403.1"/>
    <property type="molecule type" value="Genomic_DNA"/>
</dbReference>
<feature type="domain" description="Mos1 transposase HTH" evidence="1">
    <location>
        <begin position="9"/>
        <end position="52"/>
    </location>
</feature>
<accession>A0AAV7JZJ5</accession>
<keyword evidence="3" id="KW-1185">Reference proteome</keyword>
<dbReference type="Pfam" id="PF17906">
    <property type="entry name" value="HTH_48"/>
    <property type="match status" value="1"/>
</dbReference>
<protein>
    <recommendedName>
        <fullName evidence="1">Mos1 transposase HTH domain-containing protein</fullName>
    </recommendedName>
</protein>
<organism evidence="2 3">
    <name type="scientific">Oopsacas minuta</name>
    <dbReference type="NCBI Taxonomy" id="111878"/>
    <lineage>
        <taxon>Eukaryota</taxon>
        <taxon>Metazoa</taxon>
        <taxon>Porifera</taxon>
        <taxon>Hexactinellida</taxon>
        <taxon>Hexasterophora</taxon>
        <taxon>Lyssacinosida</taxon>
        <taxon>Leucopsacidae</taxon>
        <taxon>Oopsacas</taxon>
    </lineage>
</organism>
<reference evidence="2 3" key="1">
    <citation type="journal article" date="2023" name="BMC Biol.">
        <title>The compact genome of the sponge Oopsacas minuta (Hexactinellida) is lacking key metazoan core genes.</title>
        <authorList>
            <person name="Santini S."/>
            <person name="Schenkelaars Q."/>
            <person name="Jourda C."/>
            <person name="Duchesne M."/>
            <person name="Belahbib H."/>
            <person name="Rocher C."/>
            <person name="Selva M."/>
            <person name="Riesgo A."/>
            <person name="Vervoort M."/>
            <person name="Leys S.P."/>
            <person name="Kodjabachian L."/>
            <person name="Le Bivic A."/>
            <person name="Borchiellini C."/>
            <person name="Claverie J.M."/>
            <person name="Renard E."/>
        </authorList>
    </citation>
    <scope>NUCLEOTIDE SEQUENCE [LARGE SCALE GENOMIC DNA]</scope>
    <source>
        <strain evidence="2">SPO-2</strain>
    </source>
</reference>
<evidence type="ECO:0000313" key="2">
    <source>
        <dbReference type="EMBL" id="KAI6654403.1"/>
    </source>
</evidence>
<evidence type="ECO:0000313" key="3">
    <source>
        <dbReference type="Proteomes" id="UP001165289"/>
    </source>
</evidence>